<evidence type="ECO:0000313" key="3">
    <source>
        <dbReference type="Proteomes" id="UP000199110"/>
    </source>
</evidence>
<feature type="compositionally biased region" description="Basic residues" evidence="1">
    <location>
        <begin position="63"/>
        <end position="72"/>
    </location>
</feature>
<gene>
    <name evidence="2" type="ORF">SAMN04488095_2286</name>
</gene>
<reference evidence="2 3" key="1">
    <citation type="submission" date="2016-10" db="EMBL/GenBank/DDBJ databases">
        <authorList>
            <person name="de Groot N.N."/>
        </authorList>
    </citation>
    <scope>NUCLEOTIDE SEQUENCE [LARGE SCALE GENOMIC DNA]</scope>
    <source>
        <strain evidence="2 3">DSM 19073</strain>
    </source>
</reference>
<protein>
    <submittedName>
        <fullName evidence="2">Uncharacterized protein</fullName>
    </submittedName>
</protein>
<keyword evidence="3" id="KW-1185">Reference proteome</keyword>
<dbReference type="Proteomes" id="UP000199110">
    <property type="component" value="Unassembled WGS sequence"/>
</dbReference>
<sequence>MARPHPLEASDVAGTRYGHLFAPVVQRHAHPIRALSQDVMPNPALSIGPIGSHQASPGSARRSGGRSHKLWRPHQLARPIPSRRSHRLCVCALGAVEMQILPVGGSIAGGLAVDRRVVRPNSRAILAKAPRAGVLRLIRRRSSIPACTCAIVIFNLVRRIEDMSQARMAGPAATAGLPEPRYVNDVLTEATAAADGLPSGVGLPFWG</sequence>
<evidence type="ECO:0000313" key="2">
    <source>
        <dbReference type="EMBL" id="SFJ14106.1"/>
    </source>
</evidence>
<dbReference type="EMBL" id="FORA01000002">
    <property type="protein sequence ID" value="SFJ14106.1"/>
    <property type="molecule type" value="Genomic_DNA"/>
</dbReference>
<feature type="region of interest" description="Disordered" evidence="1">
    <location>
        <begin position="46"/>
        <end position="77"/>
    </location>
</feature>
<proteinExistence type="predicted"/>
<dbReference type="AlphaFoldDB" id="A0A1I3NZC5"/>
<name>A0A1I3NZC5_9RHOB</name>
<accession>A0A1I3NZC5</accession>
<organism evidence="2 3">
    <name type="scientific">Jannaschia pohangensis</name>
    <dbReference type="NCBI Taxonomy" id="390807"/>
    <lineage>
        <taxon>Bacteria</taxon>
        <taxon>Pseudomonadati</taxon>
        <taxon>Pseudomonadota</taxon>
        <taxon>Alphaproteobacteria</taxon>
        <taxon>Rhodobacterales</taxon>
        <taxon>Roseobacteraceae</taxon>
        <taxon>Jannaschia</taxon>
    </lineage>
</organism>
<evidence type="ECO:0000256" key="1">
    <source>
        <dbReference type="SAM" id="MobiDB-lite"/>
    </source>
</evidence>